<dbReference type="InterPro" id="IPR000462">
    <property type="entry name" value="CDP-OH_P_trans"/>
</dbReference>
<feature type="transmembrane region" description="Helical" evidence="2">
    <location>
        <begin position="328"/>
        <end position="347"/>
    </location>
</feature>
<dbReference type="EMBL" id="JAHKRT010000005">
    <property type="protein sequence ID" value="MBU3078320.1"/>
    <property type="molecule type" value="Genomic_DNA"/>
</dbReference>
<comment type="similarity">
    <text evidence="1">Belongs to the CDP-alcohol phosphatidyltransferase class-I family.</text>
</comment>
<organism evidence="3 4">
    <name type="scientific">Sphingomonas quercus</name>
    <dbReference type="NCBI Taxonomy" id="2842451"/>
    <lineage>
        <taxon>Bacteria</taxon>
        <taxon>Pseudomonadati</taxon>
        <taxon>Pseudomonadota</taxon>
        <taxon>Alphaproteobacteria</taxon>
        <taxon>Sphingomonadales</taxon>
        <taxon>Sphingomonadaceae</taxon>
        <taxon>Sphingomonas</taxon>
    </lineage>
</organism>
<keyword evidence="2" id="KW-1133">Transmembrane helix</keyword>
<sequence>MNDASAGVKTAFVTEGANQVTIYGLSPVERMRRFAVKAGLAPVERMPATGPAIVADLGFAWDPAWLAWVKKAPGRAMAYGGRVVLAHYPDAAGRTGLDDIRDGERDASLYNETLRKREDAYVLPLTEENRRRIEKASYDGAYKGVTDLLTLYLWRGAAFHLTRLAAMLRLSPNMVSLIGIALCVWAFFLFRDGRYWEGLAAGLVFMVLDTVDGKLARCTGTSSSIGNIIDHGVDLVHPPFWYWAWGAGLGAWGQAMSPAELWSVVAILVAGYAVQRLVEGAFIASFRGIHIHVWERIDSRFRLITARRNPNMVILFASLLAGEPRLGLLGVVWWTVISCVFHVVRLIQAYVRRASGHPVTSWLAD</sequence>
<gene>
    <name evidence="3" type="ORF">KOF26_10610</name>
</gene>
<comment type="caution">
    <text evidence="3">The sequence shown here is derived from an EMBL/GenBank/DDBJ whole genome shotgun (WGS) entry which is preliminary data.</text>
</comment>
<dbReference type="Pfam" id="PF01066">
    <property type="entry name" value="CDP-OH_P_transf"/>
    <property type="match status" value="1"/>
</dbReference>
<accession>A0ABS6BJ42</accession>
<keyword evidence="2" id="KW-0812">Transmembrane</keyword>
<keyword evidence="1" id="KW-0808">Transferase</keyword>
<dbReference type="RefSeq" id="WP_216324356.1">
    <property type="nucleotide sequence ID" value="NZ_JAHKRT010000005.1"/>
</dbReference>
<name>A0ABS6BJ42_9SPHN</name>
<evidence type="ECO:0000313" key="3">
    <source>
        <dbReference type="EMBL" id="MBU3078320.1"/>
    </source>
</evidence>
<dbReference type="InterPro" id="IPR048254">
    <property type="entry name" value="CDP_ALCOHOL_P_TRANSF_CS"/>
</dbReference>
<evidence type="ECO:0000256" key="1">
    <source>
        <dbReference type="RuleBase" id="RU003750"/>
    </source>
</evidence>
<evidence type="ECO:0000313" key="4">
    <source>
        <dbReference type="Proteomes" id="UP000776276"/>
    </source>
</evidence>
<dbReference type="Proteomes" id="UP000776276">
    <property type="component" value="Unassembled WGS sequence"/>
</dbReference>
<dbReference type="PROSITE" id="PS00379">
    <property type="entry name" value="CDP_ALCOHOL_P_TRANSF"/>
    <property type="match status" value="1"/>
</dbReference>
<reference evidence="3 4" key="1">
    <citation type="submission" date="2021-06" db="EMBL/GenBank/DDBJ databases">
        <title>Sphingomonas sp. XMGL2, whole genome shotgun sequencing project.</title>
        <authorList>
            <person name="Zhao G."/>
            <person name="Shen L."/>
        </authorList>
    </citation>
    <scope>NUCLEOTIDE SEQUENCE [LARGE SCALE GENOMIC DNA]</scope>
    <source>
        <strain evidence="3 4">XMGL2</strain>
    </source>
</reference>
<keyword evidence="4" id="KW-1185">Reference proteome</keyword>
<proteinExistence type="inferred from homology"/>
<evidence type="ECO:0000256" key="2">
    <source>
        <dbReference type="SAM" id="Phobius"/>
    </source>
</evidence>
<protein>
    <submittedName>
        <fullName evidence="3">CDP-alcohol phosphatidyltransferase family protein</fullName>
    </submittedName>
</protein>
<feature type="transmembrane region" description="Helical" evidence="2">
    <location>
        <begin position="170"/>
        <end position="190"/>
    </location>
</feature>
<keyword evidence="2" id="KW-0472">Membrane</keyword>